<protein>
    <recommendedName>
        <fullName evidence="6">Carbohydrate kinase PfkB domain-containing protein</fullName>
    </recommendedName>
</protein>
<evidence type="ECO:0000313" key="7">
    <source>
        <dbReference type="EMBL" id="GAI92104.1"/>
    </source>
</evidence>
<feature type="non-terminal residue" evidence="7">
    <location>
        <position position="238"/>
    </location>
</feature>
<comment type="similarity">
    <text evidence="1">Belongs to the carbohydrate kinase PfkB family.</text>
</comment>
<reference evidence="7" key="1">
    <citation type="journal article" date="2014" name="Front. Microbiol.">
        <title>High frequency of phylogenetically diverse reductive dehalogenase-homologous genes in deep subseafloor sedimentary metagenomes.</title>
        <authorList>
            <person name="Kawai M."/>
            <person name="Futagami T."/>
            <person name="Toyoda A."/>
            <person name="Takaki Y."/>
            <person name="Nishi S."/>
            <person name="Hori S."/>
            <person name="Arai W."/>
            <person name="Tsubouchi T."/>
            <person name="Morono Y."/>
            <person name="Uchiyama I."/>
            <person name="Ito T."/>
            <person name="Fujiyama A."/>
            <person name="Inagaki F."/>
            <person name="Takami H."/>
        </authorList>
    </citation>
    <scope>NUCLEOTIDE SEQUENCE</scope>
    <source>
        <strain evidence="7">Expedition CK06-06</strain>
    </source>
</reference>
<keyword evidence="3" id="KW-0547">Nucleotide-binding</keyword>
<evidence type="ECO:0000256" key="1">
    <source>
        <dbReference type="ARBA" id="ARBA00010688"/>
    </source>
</evidence>
<dbReference type="InterPro" id="IPR011611">
    <property type="entry name" value="PfkB_dom"/>
</dbReference>
<evidence type="ECO:0000256" key="2">
    <source>
        <dbReference type="ARBA" id="ARBA00022679"/>
    </source>
</evidence>
<keyword evidence="5" id="KW-0067">ATP-binding</keyword>
<dbReference type="PANTHER" id="PTHR43085:SF1">
    <property type="entry name" value="PSEUDOURIDINE KINASE-RELATED"/>
    <property type="match status" value="1"/>
</dbReference>
<name>X1UIC0_9ZZZZ</name>
<comment type="caution">
    <text evidence="7">The sequence shown here is derived from an EMBL/GenBank/DDBJ whole genome shotgun (WGS) entry which is preliminary data.</text>
</comment>
<dbReference type="EMBL" id="BARW01019161">
    <property type="protein sequence ID" value="GAI92104.1"/>
    <property type="molecule type" value="Genomic_DNA"/>
</dbReference>
<dbReference type="PANTHER" id="PTHR43085">
    <property type="entry name" value="HEXOKINASE FAMILY MEMBER"/>
    <property type="match status" value="1"/>
</dbReference>
<feature type="domain" description="Carbohydrate kinase PfkB" evidence="6">
    <location>
        <begin position="10"/>
        <end position="223"/>
    </location>
</feature>
<evidence type="ECO:0000256" key="5">
    <source>
        <dbReference type="ARBA" id="ARBA00022840"/>
    </source>
</evidence>
<dbReference type="SUPFAM" id="SSF53613">
    <property type="entry name" value="Ribokinase-like"/>
    <property type="match status" value="1"/>
</dbReference>
<accession>X1UIC0</accession>
<keyword evidence="4" id="KW-0418">Kinase</keyword>
<evidence type="ECO:0000256" key="4">
    <source>
        <dbReference type="ARBA" id="ARBA00022777"/>
    </source>
</evidence>
<dbReference type="Pfam" id="PF00294">
    <property type="entry name" value="PfkB"/>
    <property type="match status" value="1"/>
</dbReference>
<gene>
    <name evidence="7" type="ORF">S12H4_32649</name>
</gene>
<dbReference type="GO" id="GO:0005524">
    <property type="term" value="F:ATP binding"/>
    <property type="evidence" value="ECO:0007669"/>
    <property type="project" value="UniProtKB-KW"/>
</dbReference>
<dbReference type="CDD" id="cd01166">
    <property type="entry name" value="KdgK"/>
    <property type="match status" value="1"/>
</dbReference>
<evidence type="ECO:0000259" key="6">
    <source>
        <dbReference type="Pfam" id="PF00294"/>
    </source>
</evidence>
<dbReference type="Gene3D" id="3.40.1190.20">
    <property type="match status" value="1"/>
</dbReference>
<dbReference type="GO" id="GO:0016301">
    <property type="term" value="F:kinase activity"/>
    <property type="evidence" value="ECO:0007669"/>
    <property type="project" value="UniProtKB-KW"/>
</dbReference>
<keyword evidence="2" id="KW-0808">Transferase</keyword>
<organism evidence="7">
    <name type="scientific">marine sediment metagenome</name>
    <dbReference type="NCBI Taxonomy" id="412755"/>
    <lineage>
        <taxon>unclassified sequences</taxon>
        <taxon>metagenomes</taxon>
        <taxon>ecological metagenomes</taxon>
    </lineage>
</organism>
<sequence length="238" mass="26548">MKRKYDLIGFGEAMVRFSPLNHARLEQASSLSIAIAAAELNVAVNTSRLGLKTAWVSKLVDTWSGHYIINKGREHGVDMSGVKLIPFDGRGNIRNGLCFVEVGIGPRPNRQIYDRGHSAISTAKLSEFDWDNILSQTKWYHTTGITTALSEDAIEQVIVSLKTARKLGVKTSFDLNFRSTLWEPEKAQKVMQDVMPYINVLIGNEEDFEKMLGIKANVTKGYSKIDPKSYRSVANKAV</sequence>
<evidence type="ECO:0000256" key="3">
    <source>
        <dbReference type="ARBA" id="ARBA00022741"/>
    </source>
</evidence>
<dbReference type="InterPro" id="IPR029056">
    <property type="entry name" value="Ribokinase-like"/>
</dbReference>
<dbReference type="AlphaFoldDB" id="X1UIC0"/>
<proteinExistence type="inferred from homology"/>
<dbReference type="InterPro" id="IPR050306">
    <property type="entry name" value="PfkB_Carbo_kinase"/>
</dbReference>